<evidence type="ECO:0000313" key="5">
    <source>
        <dbReference type="EMBL" id="KIX12805.1"/>
    </source>
</evidence>
<dbReference type="InterPro" id="IPR018357">
    <property type="entry name" value="Hexapep_transf_CS"/>
</dbReference>
<dbReference type="PROSITE" id="PS00101">
    <property type="entry name" value="HEXAPEP_TRANSFERASES"/>
    <property type="match status" value="1"/>
</dbReference>
<evidence type="ECO:0000256" key="1">
    <source>
        <dbReference type="ARBA" id="ARBA00007274"/>
    </source>
</evidence>
<dbReference type="PANTHER" id="PTHR42811">
    <property type="entry name" value="SERINE ACETYLTRANSFERASE"/>
    <property type="match status" value="1"/>
</dbReference>
<keyword evidence="3" id="KW-0677">Repeat</keyword>
<dbReference type="PATRIC" id="fig|1429043.3.peg.3689"/>
<protein>
    <submittedName>
        <fullName evidence="5">Serine acetyltransferase</fullName>
    </submittedName>
</protein>
<dbReference type="Pfam" id="PF00132">
    <property type="entry name" value="Hexapep"/>
    <property type="match status" value="1"/>
</dbReference>
<accession>A0A0D2JTH1</accession>
<dbReference type="Gene3D" id="2.160.10.10">
    <property type="entry name" value="Hexapeptide repeat proteins"/>
    <property type="match status" value="1"/>
</dbReference>
<keyword evidence="6" id="KW-1185">Reference proteome</keyword>
<dbReference type="InterPro" id="IPR011004">
    <property type="entry name" value="Trimer_LpxA-like_sf"/>
</dbReference>
<proteinExistence type="inferred from homology"/>
<evidence type="ECO:0000256" key="4">
    <source>
        <dbReference type="ARBA" id="ARBA00023315"/>
    </source>
</evidence>
<dbReference type="CDD" id="cd03354">
    <property type="entry name" value="LbH_SAT"/>
    <property type="match status" value="1"/>
</dbReference>
<reference evidence="5 6" key="1">
    <citation type="submission" date="2013-11" db="EMBL/GenBank/DDBJ databases">
        <title>Metagenomic analysis of a methanogenic consortium involved in long chain n-alkane degradation.</title>
        <authorList>
            <person name="Davidova I.A."/>
            <person name="Callaghan A.V."/>
            <person name="Wawrik B."/>
            <person name="Pruitt S."/>
            <person name="Marks C."/>
            <person name="Duncan K.E."/>
            <person name="Suflita J.M."/>
        </authorList>
    </citation>
    <scope>NUCLEOTIDE SEQUENCE [LARGE SCALE GENOMIC DNA]</scope>
    <source>
        <strain evidence="5 6">SPR</strain>
    </source>
</reference>
<evidence type="ECO:0000256" key="3">
    <source>
        <dbReference type="ARBA" id="ARBA00022737"/>
    </source>
</evidence>
<dbReference type="InParanoid" id="A0A0D2JTH1"/>
<keyword evidence="2 5" id="KW-0808">Transferase</keyword>
<dbReference type="AlphaFoldDB" id="A0A0D2JTH1"/>
<dbReference type="FunCoup" id="A0A0D2JTH1">
    <property type="interactions" value="32"/>
</dbReference>
<comment type="similarity">
    <text evidence="1">Belongs to the transferase hexapeptide repeat family.</text>
</comment>
<dbReference type="InterPro" id="IPR001451">
    <property type="entry name" value="Hexapep"/>
</dbReference>
<dbReference type="GO" id="GO:0016746">
    <property type="term" value="F:acyltransferase activity"/>
    <property type="evidence" value="ECO:0007669"/>
    <property type="project" value="UniProtKB-KW"/>
</dbReference>
<name>A0A0D2JTH1_9BACT</name>
<evidence type="ECO:0000313" key="6">
    <source>
        <dbReference type="Proteomes" id="UP000032233"/>
    </source>
</evidence>
<gene>
    <name evidence="5" type="ORF">X474_17435</name>
</gene>
<keyword evidence="4" id="KW-0012">Acyltransferase</keyword>
<organism evidence="5 6">
    <name type="scientific">Dethiosulfatarculus sandiegensis</name>
    <dbReference type="NCBI Taxonomy" id="1429043"/>
    <lineage>
        <taxon>Bacteria</taxon>
        <taxon>Pseudomonadati</taxon>
        <taxon>Thermodesulfobacteriota</taxon>
        <taxon>Desulfarculia</taxon>
        <taxon>Desulfarculales</taxon>
        <taxon>Desulfarculaceae</taxon>
        <taxon>Dethiosulfatarculus</taxon>
    </lineage>
</organism>
<dbReference type="STRING" id="1429043.X474_17435"/>
<dbReference type="Proteomes" id="UP000032233">
    <property type="component" value="Unassembled WGS sequence"/>
</dbReference>
<comment type="caution">
    <text evidence="5">The sequence shown here is derived from an EMBL/GenBank/DDBJ whole genome shotgun (WGS) entry which is preliminary data.</text>
</comment>
<dbReference type="RefSeq" id="WP_231688340.1">
    <property type="nucleotide sequence ID" value="NZ_AZAC01000023.1"/>
</dbReference>
<dbReference type="InterPro" id="IPR045304">
    <property type="entry name" value="LbH_SAT"/>
</dbReference>
<dbReference type="SUPFAM" id="SSF51161">
    <property type="entry name" value="Trimeric LpxA-like enzymes"/>
    <property type="match status" value="1"/>
</dbReference>
<dbReference type="EMBL" id="AZAC01000023">
    <property type="protein sequence ID" value="KIX12805.1"/>
    <property type="molecule type" value="Genomic_DNA"/>
</dbReference>
<evidence type="ECO:0000256" key="2">
    <source>
        <dbReference type="ARBA" id="ARBA00022679"/>
    </source>
</evidence>
<sequence length="184" mass="19765">MNCEKGADQKMTLFQLMNSDIKAKALWLYGSDSRGDLLKVLLTDGTFAMLMYRFMQASHKTGLFPFTMLFNKLITWFGGCVIGRGADFGPGFVLIHALGVVINTNVQGGSHVYLEHQVTIGAEKGMAPVLGNHIFVGAGAKILGPVKVGDQVRVGANAVVLEDVPDNATCVGVPAKNILKEKQN</sequence>